<dbReference type="SUPFAM" id="SSF53187">
    <property type="entry name" value="Zn-dependent exopeptidases"/>
    <property type="match status" value="1"/>
</dbReference>
<proteinExistence type="predicted"/>
<dbReference type="PANTHER" id="PTHR30404:SF0">
    <property type="entry name" value="N-ACETYLMURAMOYL-L-ALANINE AMIDASE AMIC"/>
    <property type="match status" value="1"/>
</dbReference>
<keyword evidence="5" id="KW-1185">Reference proteome</keyword>
<dbReference type="Pfam" id="PF08239">
    <property type="entry name" value="SH3_3"/>
    <property type="match status" value="1"/>
</dbReference>
<evidence type="ECO:0000259" key="3">
    <source>
        <dbReference type="PROSITE" id="PS51781"/>
    </source>
</evidence>
<keyword evidence="2" id="KW-0961">Cell wall biogenesis/degradation</keyword>
<dbReference type="Gene3D" id="3.40.630.40">
    <property type="entry name" value="Zn-dependent exopeptidases"/>
    <property type="match status" value="1"/>
</dbReference>
<evidence type="ECO:0000313" key="5">
    <source>
        <dbReference type="Proteomes" id="UP001524944"/>
    </source>
</evidence>
<gene>
    <name evidence="4" type="ORF">NVS47_12995</name>
</gene>
<evidence type="ECO:0000256" key="2">
    <source>
        <dbReference type="ARBA" id="ARBA00023316"/>
    </source>
</evidence>
<feature type="domain" description="SH3b" evidence="3">
    <location>
        <begin position="8"/>
        <end position="71"/>
    </location>
</feature>
<dbReference type="Gene3D" id="2.30.30.40">
    <property type="entry name" value="SH3 Domains"/>
    <property type="match status" value="1"/>
</dbReference>
<accession>A0ABT1Y9T6</accession>
<organism evidence="4 5">
    <name type="scientific">Dehalobacterium formicoaceticum</name>
    <dbReference type="NCBI Taxonomy" id="51515"/>
    <lineage>
        <taxon>Bacteria</taxon>
        <taxon>Bacillati</taxon>
        <taxon>Bacillota</taxon>
        <taxon>Clostridia</taxon>
        <taxon>Eubacteriales</taxon>
        <taxon>Peptococcaceae</taxon>
        <taxon>Dehalobacterium</taxon>
    </lineage>
</organism>
<dbReference type="InterPro" id="IPR003646">
    <property type="entry name" value="SH3-like_bac-type"/>
</dbReference>
<dbReference type="PANTHER" id="PTHR30404">
    <property type="entry name" value="N-ACETYLMURAMOYL-L-ALANINE AMIDASE"/>
    <property type="match status" value="1"/>
</dbReference>
<evidence type="ECO:0000313" key="4">
    <source>
        <dbReference type="EMBL" id="MCR6546416.1"/>
    </source>
</evidence>
<sequence>MRDETTISSVKNVTTRINLKVRGEPKDQSTLLGIAPAGTRLIVLGERKKWFKVLFGNAIGWVFKEYVELTQKDENHKNIDKTDKIDKIDKISRIYKVFIDPGHGGKDPGAVGQKGTREKDLTLTLSKYLKEELEKLGSFAVKLSRDQDQYVDLKARGRAALHWGADIFISEHFNAAGNREAKGVEVFYSIDLPETKGKAKELSRVIAQVSRTNNRGAKVDKSSRYPGEDRITVLDITQDGGIPLVFLVENGFISNPPEEDRLRQDHVLREIAQVQAKTIYSWRETRPAAI</sequence>
<comment type="caution">
    <text evidence="4">The sequence shown here is derived from an EMBL/GenBank/DDBJ whole genome shotgun (WGS) entry which is preliminary data.</text>
</comment>
<dbReference type="CDD" id="cd02696">
    <property type="entry name" value="MurNAc-LAA"/>
    <property type="match status" value="1"/>
</dbReference>
<dbReference type="InterPro" id="IPR002508">
    <property type="entry name" value="MurNAc-LAA_cat"/>
</dbReference>
<reference evidence="4 5" key="1">
    <citation type="submission" date="2022-08" db="EMBL/GenBank/DDBJ databases">
        <title>Proteogenomics of the novel Dehalobacterium formicoaceticum strain EZ94 highlights a key role of methyltransferases during anaerobic dichloromethane degradation.</title>
        <authorList>
            <person name="Wasmund K."/>
        </authorList>
    </citation>
    <scope>NUCLEOTIDE SEQUENCE [LARGE SCALE GENOMIC DNA]</scope>
    <source>
        <strain evidence="4 5">EZ94</strain>
    </source>
</reference>
<dbReference type="EMBL" id="JANPWE010000007">
    <property type="protein sequence ID" value="MCR6546416.1"/>
    <property type="molecule type" value="Genomic_DNA"/>
</dbReference>
<dbReference type="PROSITE" id="PS51781">
    <property type="entry name" value="SH3B"/>
    <property type="match status" value="1"/>
</dbReference>
<protein>
    <submittedName>
        <fullName evidence="4">N-acetylmuramoyl-L-alanine amidase</fullName>
    </submittedName>
</protein>
<dbReference type="InterPro" id="IPR050695">
    <property type="entry name" value="N-acetylmuramoyl_amidase_3"/>
</dbReference>
<evidence type="ECO:0000256" key="1">
    <source>
        <dbReference type="ARBA" id="ARBA00022801"/>
    </source>
</evidence>
<dbReference type="Proteomes" id="UP001524944">
    <property type="component" value="Unassembled WGS sequence"/>
</dbReference>
<dbReference type="SMART" id="SM00646">
    <property type="entry name" value="Ami_3"/>
    <property type="match status" value="1"/>
</dbReference>
<keyword evidence="1" id="KW-0378">Hydrolase</keyword>
<dbReference type="Pfam" id="PF01520">
    <property type="entry name" value="Amidase_3"/>
    <property type="match status" value="1"/>
</dbReference>
<dbReference type="RefSeq" id="WP_257913857.1">
    <property type="nucleotide sequence ID" value="NZ_JANPWE010000007.1"/>
</dbReference>
<name>A0ABT1Y9T6_9FIRM</name>